<organism evidence="1 2">
    <name type="scientific">Thioploca ingrica</name>
    <dbReference type="NCBI Taxonomy" id="40754"/>
    <lineage>
        <taxon>Bacteria</taxon>
        <taxon>Pseudomonadati</taxon>
        <taxon>Pseudomonadota</taxon>
        <taxon>Gammaproteobacteria</taxon>
        <taxon>Thiotrichales</taxon>
        <taxon>Thiotrichaceae</taxon>
        <taxon>Thioploca</taxon>
    </lineage>
</organism>
<dbReference type="NCBIfam" id="TIGR01509">
    <property type="entry name" value="HAD-SF-IA-v3"/>
    <property type="match status" value="1"/>
</dbReference>
<dbReference type="Gene3D" id="3.40.50.1000">
    <property type="entry name" value="HAD superfamily/HAD-like"/>
    <property type="match status" value="1"/>
</dbReference>
<dbReference type="GO" id="GO:0008967">
    <property type="term" value="F:phosphoglycolate phosphatase activity"/>
    <property type="evidence" value="ECO:0007669"/>
    <property type="project" value="TreeGrafter"/>
</dbReference>
<dbReference type="InterPro" id="IPR023214">
    <property type="entry name" value="HAD_sf"/>
</dbReference>
<dbReference type="GO" id="GO:0005829">
    <property type="term" value="C:cytosol"/>
    <property type="evidence" value="ECO:0007669"/>
    <property type="project" value="TreeGrafter"/>
</dbReference>
<dbReference type="Pfam" id="PF00702">
    <property type="entry name" value="Hydrolase"/>
    <property type="match status" value="1"/>
</dbReference>
<dbReference type="PANTHER" id="PTHR43434">
    <property type="entry name" value="PHOSPHOGLYCOLATE PHOSPHATASE"/>
    <property type="match status" value="1"/>
</dbReference>
<name>A0A090BU19_9GAMM</name>
<dbReference type="SUPFAM" id="SSF56784">
    <property type="entry name" value="HAD-like"/>
    <property type="match status" value="1"/>
</dbReference>
<dbReference type="SFLD" id="SFLDS00003">
    <property type="entry name" value="Haloacid_Dehalogenase"/>
    <property type="match status" value="1"/>
</dbReference>
<sequence>MINILNWQEIETVLLDMDGTLLDLHYDNHLWLKHIPRRYAESKNLPIEVAEAEVLGRYRQVEGSLNWYCFDYWTKTLGLDIMQLSREVAHLIAEHLYVQEFLQTLRSWGKRVILATNSHHQGIELKMQHTRLAGWFDQIISSHSLGFPKEHPDFWQALQKVESFQPAHTLLIDDSLPVLRAARDYGITWLIAIQQPDTRQPPRNIQEFLSIPGFQQFL</sequence>
<dbReference type="PANTHER" id="PTHR43434:SF3">
    <property type="entry name" value="GMP_IMP NUCLEOTIDASE YRFG"/>
    <property type="match status" value="1"/>
</dbReference>
<gene>
    <name evidence="1" type="ORF">THII_0039</name>
</gene>
<proteinExistence type="predicted"/>
<accession>A0A090BU19</accession>
<evidence type="ECO:0000313" key="2">
    <source>
        <dbReference type="Proteomes" id="UP000031623"/>
    </source>
</evidence>
<dbReference type="Proteomes" id="UP000031623">
    <property type="component" value="Chromosome"/>
</dbReference>
<protein>
    <submittedName>
        <fullName evidence="1">Haloacid dehalogenase superfamily protein</fullName>
    </submittedName>
</protein>
<dbReference type="STRING" id="40754.THII_0039"/>
<dbReference type="InterPro" id="IPR050155">
    <property type="entry name" value="HAD-like_hydrolase_sf"/>
</dbReference>
<dbReference type="NCBIfam" id="NF011564">
    <property type="entry name" value="PRK14988.1"/>
    <property type="match status" value="1"/>
</dbReference>
<dbReference type="HOGENOM" id="CLU_106706_0_0_6"/>
<dbReference type="GO" id="GO:0006281">
    <property type="term" value="P:DNA repair"/>
    <property type="evidence" value="ECO:0007669"/>
    <property type="project" value="TreeGrafter"/>
</dbReference>
<dbReference type="InterPro" id="IPR006439">
    <property type="entry name" value="HAD-SF_hydro_IA"/>
</dbReference>
<dbReference type="AlphaFoldDB" id="A0A090BU19"/>
<dbReference type="OrthoDB" id="9773910at2"/>
<dbReference type="SFLD" id="SFLDG01129">
    <property type="entry name" value="C1.5:_HAD__Beta-PGM__Phosphata"/>
    <property type="match status" value="1"/>
</dbReference>
<evidence type="ECO:0000313" key="1">
    <source>
        <dbReference type="EMBL" id="BAP54336.1"/>
    </source>
</evidence>
<dbReference type="CDD" id="cd01427">
    <property type="entry name" value="HAD_like"/>
    <property type="match status" value="1"/>
</dbReference>
<dbReference type="InterPro" id="IPR036412">
    <property type="entry name" value="HAD-like_sf"/>
</dbReference>
<keyword evidence="2" id="KW-1185">Reference proteome</keyword>
<dbReference type="EMBL" id="AP014633">
    <property type="protein sequence ID" value="BAP54336.1"/>
    <property type="molecule type" value="Genomic_DNA"/>
</dbReference>
<dbReference type="KEGG" id="tig:THII_0039"/>
<reference evidence="1 2" key="1">
    <citation type="journal article" date="2014" name="ISME J.">
        <title>Ecophysiology of Thioploca ingrica as revealed by the complete genome sequence supplemented with proteomic evidence.</title>
        <authorList>
            <person name="Kojima H."/>
            <person name="Ogura Y."/>
            <person name="Yamamoto N."/>
            <person name="Togashi T."/>
            <person name="Mori H."/>
            <person name="Watanabe T."/>
            <person name="Nemoto F."/>
            <person name="Kurokawa K."/>
            <person name="Hayashi T."/>
            <person name="Fukui M."/>
        </authorList>
    </citation>
    <scope>NUCLEOTIDE SEQUENCE [LARGE SCALE GENOMIC DNA]</scope>
</reference>